<protein>
    <submittedName>
        <fullName evidence="2">Calcineurin-like phosphoesterase</fullName>
    </submittedName>
</protein>
<dbReference type="Pfam" id="PF00149">
    <property type="entry name" value="Metallophos"/>
    <property type="match status" value="1"/>
</dbReference>
<accession>A0A1H9T4D3</accession>
<evidence type="ECO:0000313" key="2">
    <source>
        <dbReference type="EMBL" id="SER91443.1"/>
    </source>
</evidence>
<organism evidence="2 3">
    <name type="scientific">Pedobacter rhizosphaerae</name>
    <dbReference type="NCBI Taxonomy" id="390241"/>
    <lineage>
        <taxon>Bacteria</taxon>
        <taxon>Pseudomonadati</taxon>
        <taxon>Bacteroidota</taxon>
        <taxon>Sphingobacteriia</taxon>
        <taxon>Sphingobacteriales</taxon>
        <taxon>Sphingobacteriaceae</taxon>
        <taxon>Pedobacter</taxon>
    </lineage>
</organism>
<dbReference type="AlphaFoldDB" id="A0A1H9T4D3"/>
<name>A0A1H9T4D3_9SPHI</name>
<sequence>MNIQYASDLHLEFPENREYLRKNPILASGEILILAGDIIPFGLIDRGREFFDKISADFKEVYWVPGNHEYYYDDITDHYGVLHEQIRENVYLVNNVWIEKDGCELIFSTMWSNISAQNQWRIANGMADFQVIKYNGQAFSPAHFNKLHFQSLEFLSRALSRVKRKTRIVATHHVPTLINYPPKYKGDILTEAFAVELADFIAANSPDYWISGHHHYNHGGFNIVDTQMLTNQLGYVRYGEQLGYRDDAFIDLG</sequence>
<dbReference type="GO" id="GO:0016787">
    <property type="term" value="F:hydrolase activity"/>
    <property type="evidence" value="ECO:0007669"/>
    <property type="project" value="InterPro"/>
</dbReference>
<dbReference type="EMBL" id="FOGG01000020">
    <property type="protein sequence ID" value="SER91443.1"/>
    <property type="molecule type" value="Genomic_DNA"/>
</dbReference>
<dbReference type="OrthoDB" id="356681at2"/>
<dbReference type="PANTHER" id="PTHR37844:SF1">
    <property type="entry name" value="CALCINEURIN-LIKE PHOSPHOESTERASE DOMAIN-CONTAINING PROTEIN"/>
    <property type="match status" value="1"/>
</dbReference>
<gene>
    <name evidence="2" type="ORF">SAMN04488023_12063</name>
</gene>
<reference evidence="2 3" key="1">
    <citation type="submission" date="2016-10" db="EMBL/GenBank/DDBJ databases">
        <authorList>
            <person name="de Groot N.N."/>
        </authorList>
    </citation>
    <scope>NUCLEOTIDE SEQUENCE [LARGE SCALE GENOMIC DNA]</scope>
    <source>
        <strain evidence="2 3">DSM 18610</strain>
    </source>
</reference>
<dbReference type="Proteomes" id="UP000199572">
    <property type="component" value="Unassembled WGS sequence"/>
</dbReference>
<keyword evidence="3" id="KW-1185">Reference proteome</keyword>
<feature type="domain" description="Calcineurin-like phosphoesterase" evidence="1">
    <location>
        <begin position="6"/>
        <end position="216"/>
    </location>
</feature>
<evidence type="ECO:0000259" key="1">
    <source>
        <dbReference type="Pfam" id="PF00149"/>
    </source>
</evidence>
<proteinExistence type="predicted"/>
<dbReference type="RefSeq" id="WP_090886055.1">
    <property type="nucleotide sequence ID" value="NZ_FOGG01000020.1"/>
</dbReference>
<dbReference type="InterPro" id="IPR004843">
    <property type="entry name" value="Calcineurin-like_PHP"/>
</dbReference>
<dbReference type="PANTHER" id="PTHR37844">
    <property type="entry name" value="SER/THR PROTEIN PHOSPHATASE SUPERFAMILY (AFU_ORTHOLOGUE AFUA_1G14840)"/>
    <property type="match status" value="1"/>
</dbReference>
<dbReference type="Gene3D" id="3.60.21.10">
    <property type="match status" value="1"/>
</dbReference>
<dbReference type="SUPFAM" id="SSF56300">
    <property type="entry name" value="Metallo-dependent phosphatases"/>
    <property type="match status" value="1"/>
</dbReference>
<evidence type="ECO:0000313" key="3">
    <source>
        <dbReference type="Proteomes" id="UP000199572"/>
    </source>
</evidence>
<dbReference type="InterPro" id="IPR029052">
    <property type="entry name" value="Metallo-depent_PP-like"/>
</dbReference>
<dbReference type="STRING" id="390241.SAMN04488023_12063"/>